<evidence type="ECO:0000256" key="1">
    <source>
        <dbReference type="ARBA" id="ARBA00007274"/>
    </source>
</evidence>
<dbReference type="SUPFAM" id="SSF51161">
    <property type="entry name" value="Trimeric LpxA-like enzymes"/>
    <property type="match status" value="1"/>
</dbReference>
<dbReference type="PANTHER" id="PTHR43300:SF11">
    <property type="entry name" value="ACETYLTRANSFERASE RV3034C-RELATED"/>
    <property type="match status" value="1"/>
</dbReference>
<dbReference type="EMBL" id="JBHSWN010000001">
    <property type="protein sequence ID" value="MFC6790979.1"/>
    <property type="molecule type" value="Genomic_DNA"/>
</dbReference>
<dbReference type="CDD" id="cd03349">
    <property type="entry name" value="LbH_XAT"/>
    <property type="match status" value="1"/>
</dbReference>
<comment type="caution">
    <text evidence="6">The sequence shown here is derived from an EMBL/GenBank/DDBJ whole genome shotgun (WGS) entry which is preliminary data.</text>
</comment>
<dbReference type="GO" id="GO:0016746">
    <property type="term" value="F:acyltransferase activity"/>
    <property type="evidence" value="ECO:0007669"/>
    <property type="project" value="UniProtKB-KW"/>
</dbReference>
<dbReference type="InterPro" id="IPR050179">
    <property type="entry name" value="Trans_hexapeptide_repeat"/>
</dbReference>
<dbReference type="RefSeq" id="WP_378971366.1">
    <property type="nucleotide sequence ID" value="NZ_JBHSWN010000001.1"/>
</dbReference>
<evidence type="ECO:0000256" key="5">
    <source>
        <dbReference type="SAM" id="Coils"/>
    </source>
</evidence>
<dbReference type="Gene3D" id="2.160.10.10">
    <property type="entry name" value="Hexapeptide repeat proteins"/>
    <property type="match status" value="1"/>
</dbReference>
<comment type="similarity">
    <text evidence="1">Belongs to the transferase hexapeptide repeat family.</text>
</comment>
<sequence>MLVAVDFTSEFVAHLQGLGIGMVPKGIFPVDDTTEFEAPMNLFGVNTWGSPAKVGAFTYFGSNGDFYNAQIGRYCSVANGISVGCTQHPIDNLTSSPITYTEFVHFERHFRDSISGWERKLDRIDFEMRPETSVGNDVWIGLGAYLKDGISIGNGAIIGAHAVVTKDVPPFAVVAGSPARIIKYRFSEKIIERIEKLAWWDYNLYEAHADARQVSRSLDKLEEQISSGQLQPYPNNYVNIVGEYRKHLASAS</sequence>
<reference evidence="7" key="1">
    <citation type="journal article" date="2019" name="Int. J. Syst. Evol. Microbiol.">
        <title>The Global Catalogue of Microorganisms (GCM) 10K type strain sequencing project: providing services to taxonomists for standard genome sequencing and annotation.</title>
        <authorList>
            <consortium name="The Broad Institute Genomics Platform"/>
            <consortium name="The Broad Institute Genome Sequencing Center for Infectious Disease"/>
            <person name="Wu L."/>
            <person name="Ma J."/>
        </authorList>
    </citation>
    <scope>NUCLEOTIDE SEQUENCE [LARGE SCALE GENOMIC DNA]</scope>
    <source>
        <strain evidence="7">CCUG 48316</strain>
    </source>
</reference>
<evidence type="ECO:0000313" key="6">
    <source>
        <dbReference type="EMBL" id="MFC6790979.1"/>
    </source>
</evidence>
<keyword evidence="7" id="KW-1185">Reference proteome</keyword>
<keyword evidence="2 6" id="KW-0808">Transferase</keyword>
<feature type="coiled-coil region" evidence="5">
    <location>
        <begin position="204"/>
        <end position="231"/>
    </location>
</feature>
<dbReference type="Proteomes" id="UP001596292">
    <property type="component" value="Unassembled WGS sequence"/>
</dbReference>
<keyword evidence="3" id="KW-0677">Repeat</keyword>
<dbReference type="EC" id="2.3.1.-" evidence="6"/>
<evidence type="ECO:0000256" key="2">
    <source>
        <dbReference type="ARBA" id="ARBA00022679"/>
    </source>
</evidence>
<proteinExistence type="inferred from homology"/>
<evidence type="ECO:0000313" key="7">
    <source>
        <dbReference type="Proteomes" id="UP001596292"/>
    </source>
</evidence>
<evidence type="ECO:0000256" key="3">
    <source>
        <dbReference type="ARBA" id="ARBA00022737"/>
    </source>
</evidence>
<keyword evidence="4 6" id="KW-0012">Acyltransferase</keyword>
<protein>
    <submittedName>
        <fullName evidence="6">CatB-related O-acetyltransferase</fullName>
        <ecNumber evidence="6">2.3.1.-</ecNumber>
    </submittedName>
</protein>
<dbReference type="InterPro" id="IPR001451">
    <property type="entry name" value="Hexapep"/>
</dbReference>
<organism evidence="6 7">
    <name type="scientific">Methylobacterium komagatae</name>
    <dbReference type="NCBI Taxonomy" id="374425"/>
    <lineage>
        <taxon>Bacteria</taxon>
        <taxon>Pseudomonadati</taxon>
        <taxon>Pseudomonadota</taxon>
        <taxon>Alphaproteobacteria</taxon>
        <taxon>Hyphomicrobiales</taxon>
        <taxon>Methylobacteriaceae</taxon>
        <taxon>Methylobacterium</taxon>
    </lineage>
</organism>
<dbReference type="InterPro" id="IPR011004">
    <property type="entry name" value="Trimer_LpxA-like_sf"/>
</dbReference>
<gene>
    <name evidence="6" type="ORF">ACFQE0_15970</name>
</gene>
<name>A0ABW2BMJ6_9HYPH</name>
<dbReference type="PANTHER" id="PTHR43300">
    <property type="entry name" value="ACETYLTRANSFERASE"/>
    <property type="match status" value="1"/>
</dbReference>
<dbReference type="Pfam" id="PF00132">
    <property type="entry name" value="Hexapep"/>
    <property type="match status" value="1"/>
</dbReference>
<accession>A0ABW2BMJ6</accession>
<dbReference type="InterPro" id="IPR018357">
    <property type="entry name" value="Hexapep_transf_CS"/>
</dbReference>
<evidence type="ECO:0000256" key="4">
    <source>
        <dbReference type="ARBA" id="ARBA00023315"/>
    </source>
</evidence>
<keyword evidence="5" id="KW-0175">Coiled coil</keyword>
<dbReference type="PROSITE" id="PS00101">
    <property type="entry name" value="HEXAPEP_TRANSFERASES"/>
    <property type="match status" value="1"/>
</dbReference>